<keyword evidence="2" id="KW-0547">Nucleotide-binding</keyword>
<gene>
    <name evidence="6" type="ORF">AOY20_00060</name>
    <name evidence="7" type="ORF">AOY20_14290</name>
</gene>
<feature type="domain" description="ABC transporter" evidence="5">
    <location>
        <begin position="16"/>
        <end position="241"/>
    </location>
</feature>
<comment type="similarity">
    <text evidence="4">Belongs to the ABC transporter superfamily. Macrolide exporter (TC 3.A.1.122) family.</text>
</comment>
<protein>
    <submittedName>
        <fullName evidence="6">ABC transporter ATP-binding protein</fullName>
    </submittedName>
</protein>
<keyword evidence="1" id="KW-0813">Transport</keyword>
<dbReference type="PANTHER" id="PTHR42798">
    <property type="entry name" value="LIPOPROTEIN-RELEASING SYSTEM ATP-BINDING PROTEIN LOLD"/>
    <property type="match status" value="1"/>
</dbReference>
<evidence type="ECO:0000313" key="7">
    <source>
        <dbReference type="EMBL" id="ALH96760.1"/>
    </source>
</evidence>
<dbReference type="Proteomes" id="UP000064939">
    <property type="component" value="Chromosome"/>
</dbReference>
<dbReference type="CDD" id="cd03255">
    <property type="entry name" value="ABC_MJ0796_LolCDE_FtsE"/>
    <property type="match status" value="1"/>
</dbReference>
<evidence type="ECO:0000259" key="5">
    <source>
        <dbReference type="PROSITE" id="PS50893"/>
    </source>
</evidence>
<dbReference type="InterPro" id="IPR017871">
    <property type="entry name" value="ABC_transporter-like_CS"/>
</dbReference>
<reference evidence="6 8" key="1">
    <citation type="journal article" date="2015" name="Int. J. Syst. Evol. Microbiol.">
        <title>Acinetobacter equi sp. nov. isolated from horse faeces.</title>
        <authorList>
            <person name="Poppel M.T."/>
            <person name="Skiebe E."/>
            <person name="Laue M."/>
            <person name="Bergmann H."/>
            <person name="Ebersberger I."/>
            <person name="Garn T."/>
            <person name="Fruth A."/>
            <person name="Baumgardt S."/>
            <person name="Busse H.J."/>
            <person name="Wilharm G."/>
        </authorList>
    </citation>
    <scope>NUCLEOTIDE SEQUENCE [LARGE SCALE GENOMIC DNA]</scope>
    <source>
        <strain evidence="6 8">114</strain>
    </source>
</reference>
<dbReference type="KEGG" id="aei:AOY20_00060"/>
<keyword evidence="8" id="KW-1185">Reference proteome</keyword>
<accession>A0A0N9WGI4</accession>
<proteinExistence type="inferred from homology"/>
<evidence type="ECO:0000313" key="6">
    <source>
        <dbReference type="EMBL" id="ALH96630.1"/>
    </source>
</evidence>
<dbReference type="GO" id="GO:0022857">
    <property type="term" value="F:transmembrane transporter activity"/>
    <property type="evidence" value="ECO:0007669"/>
    <property type="project" value="UniProtKB-ARBA"/>
</dbReference>
<dbReference type="KEGG" id="aei:AOY20_14290"/>
<sequence>MTTFNDDNLIMPQAIISAQQLTQKIPLAHKELVIFENLNLEIQAGDQVAITGRSGSGKSTLLGILATLDQPSGGQLAVCGEAVHDLGEEQRALIRLKYIGFVFQSFQLLPHLSALENVMLPLRLQQNFQYKNAEKAAIELLIKVGLERQIHQTPKVLSGGEQQRVAIARALISQPQIIFADEPTGNLDGETAKEIEQLLFQLNRELGTTLVLVTHDQQLAKQCHRHFELLNGQLIEHPQGG</sequence>
<dbReference type="PANTHER" id="PTHR42798:SF2">
    <property type="entry name" value="ABC TRANSPORTER ATP-BINDING PROTEIN MG467-RELATED"/>
    <property type="match status" value="1"/>
</dbReference>
<dbReference type="PROSITE" id="PS00211">
    <property type="entry name" value="ABC_TRANSPORTER_1"/>
    <property type="match status" value="1"/>
</dbReference>
<dbReference type="InterPro" id="IPR017911">
    <property type="entry name" value="MacB-like_ATP-bd"/>
</dbReference>
<organism evidence="6 8">
    <name type="scientific">Acinetobacter equi</name>
    <dbReference type="NCBI Taxonomy" id="1324350"/>
    <lineage>
        <taxon>Bacteria</taxon>
        <taxon>Pseudomonadati</taxon>
        <taxon>Pseudomonadota</taxon>
        <taxon>Gammaproteobacteria</taxon>
        <taxon>Moraxellales</taxon>
        <taxon>Moraxellaceae</taxon>
        <taxon>Acinetobacter</taxon>
    </lineage>
</organism>
<dbReference type="SUPFAM" id="SSF52540">
    <property type="entry name" value="P-loop containing nucleoside triphosphate hydrolases"/>
    <property type="match status" value="1"/>
</dbReference>
<dbReference type="FunFam" id="3.40.50.300:FF:000032">
    <property type="entry name" value="Export ABC transporter ATP-binding protein"/>
    <property type="match status" value="1"/>
</dbReference>
<dbReference type="InterPro" id="IPR027417">
    <property type="entry name" value="P-loop_NTPase"/>
</dbReference>
<dbReference type="AlphaFoldDB" id="A0A0N9WGI4"/>
<evidence type="ECO:0000256" key="1">
    <source>
        <dbReference type="ARBA" id="ARBA00022448"/>
    </source>
</evidence>
<evidence type="ECO:0000256" key="4">
    <source>
        <dbReference type="ARBA" id="ARBA00038388"/>
    </source>
</evidence>
<dbReference type="GO" id="GO:0005524">
    <property type="term" value="F:ATP binding"/>
    <property type="evidence" value="ECO:0007669"/>
    <property type="project" value="UniProtKB-KW"/>
</dbReference>
<dbReference type="Gene3D" id="3.40.50.300">
    <property type="entry name" value="P-loop containing nucleotide triphosphate hydrolases"/>
    <property type="match status" value="1"/>
</dbReference>
<dbReference type="InterPro" id="IPR003439">
    <property type="entry name" value="ABC_transporter-like_ATP-bd"/>
</dbReference>
<dbReference type="GO" id="GO:0016887">
    <property type="term" value="F:ATP hydrolysis activity"/>
    <property type="evidence" value="ECO:0007669"/>
    <property type="project" value="InterPro"/>
</dbReference>
<dbReference type="STRING" id="1324350.AOY20_00060"/>
<keyword evidence="3 6" id="KW-0067">ATP-binding</keyword>
<name>A0A0N9WGI4_9GAMM</name>
<dbReference type="EMBL" id="CP012808">
    <property type="protein sequence ID" value="ALH96630.1"/>
    <property type="molecule type" value="Genomic_DNA"/>
</dbReference>
<dbReference type="GO" id="GO:1902495">
    <property type="term" value="C:transmembrane transporter complex"/>
    <property type="evidence" value="ECO:0007669"/>
    <property type="project" value="UniProtKB-ARBA"/>
</dbReference>
<dbReference type="RefSeq" id="WP_054582499.1">
    <property type="nucleotide sequence ID" value="NZ_CP012808.1"/>
</dbReference>
<evidence type="ECO:0000256" key="2">
    <source>
        <dbReference type="ARBA" id="ARBA00022741"/>
    </source>
</evidence>
<dbReference type="InterPro" id="IPR003593">
    <property type="entry name" value="AAA+_ATPase"/>
</dbReference>
<dbReference type="SMART" id="SM00382">
    <property type="entry name" value="AAA"/>
    <property type="match status" value="1"/>
</dbReference>
<dbReference type="PROSITE" id="PS50893">
    <property type="entry name" value="ABC_TRANSPORTER_2"/>
    <property type="match status" value="1"/>
</dbReference>
<dbReference type="EMBL" id="CP012808">
    <property type="protein sequence ID" value="ALH96760.1"/>
    <property type="molecule type" value="Genomic_DNA"/>
</dbReference>
<dbReference type="OrthoDB" id="9801477at2"/>
<dbReference type="Pfam" id="PF00005">
    <property type="entry name" value="ABC_tran"/>
    <property type="match status" value="1"/>
</dbReference>
<evidence type="ECO:0000313" key="8">
    <source>
        <dbReference type="Proteomes" id="UP000064939"/>
    </source>
</evidence>
<evidence type="ECO:0000256" key="3">
    <source>
        <dbReference type="ARBA" id="ARBA00022840"/>
    </source>
</evidence>